<dbReference type="GO" id="GO:0003777">
    <property type="term" value="F:microtubule motor activity"/>
    <property type="evidence" value="ECO:0007669"/>
    <property type="project" value="InterPro"/>
</dbReference>
<evidence type="ECO:0000313" key="11">
    <source>
        <dbReference type="EMBL" id="KAF8410499.1"/>
    </source>
</evidence>
<feature type="compositionally biased region" description="Basic and acidic residues" evidence="8">
    <location>
        <begin position="862"/>
        <end position="874"/>
    </location>
</feature>
<evidence type="ECO:0000256" key="6">
    <source>
        <dbReference type="PROSITE-ProRule" id="PRU00283"/>
    </source>
</evidence>
<feature type="transmembrane region" description="Helical" evidence="9">
    <location>
        <begin position="73"/>
        <end position="95"/>
    </location>
</feature>
<dbReference type="PANTHER" id="PTHR47968:SF18">
    <property type="entry name" value="KINESIN-LIKE PROTEIN KIN-7F"/>
    <property type="match status" value="1"/>
</dbReference>
<comment type="caution">
    <text evidence="11">The sequence shown here is derived from an EMBL/GenBank/DDBJ whole genome shotgun (WGS) entry which is preliminary data.</text>
</comment>
<gene>
    <name evidence="11" type="ORF">HHK36_003028</name>
</gene>
<dbReference type="InterPro" id="IPR001752">
    <property type="entry name" value="Kinesin_motor_dom"/>
</dbReference>
<keyword evidence="7" id="KW-0175">Coiled coil</keyword>
<reference evidence="11 12" key="1">
    <citation type="submission" date="2020-04" db="EMBL/GenBank/DDBJ databases">
        <title>Plant Genome Project.</title>
        <authorList>
            <person name="Zhang R.-G."/>
        </authorList>
    </citation>
    <scope>NUCLEOTIDE SEQUENCE [LARGE SCALE GENOMIC DNA]</scope>
    <source>
        <strain evidence="11">YNK0</strain>
        <tissue evidence="11">Leaf</tissue>
    </source>
</reference>
<dbReference type="GO" id="GO:0005524">
    <property type="term" value="F:ATP binding"/>
    <property type="evidence" value="ECO:0007669"/>
    <property type="project" value="UniProtKB-UniRule"/>
</dbReference>
<keyword evidence="4 6" id="KW-0067">ATP-binding</keyword>
<feature type="compositionally biased region" description="Polar residues" evidence="8">
    <location>
        <begin position="583"/>
        <end position="594"/>
    </location>
</feature>
<feature type="domain" description="Kinesin motor" evidence="10">
    <location>
        <begin position="27"/>
        <end position="442"/>
    </location>
</feature>
<evidence type="ECO:0000256" key="1">
    <source>
        <dbReference type="ARBA" id="ARBA00007310"/>
    </source>
</evidence>
<dbReference type="OMA" id="INHDEER"/>
<dbReference type="EMBL" id="JABCRI010000002">
    <property type="protein sequence ID" value="KAF8410499.1"/>
    <property type="molecule type" value="Genomic_DNA"/>
</dbReference>
<feature type="coiled-coil region" evidence="7">
    <location>
        <begin position="451"/>
        <end position="522"/>
    </location>
</feature>
<evidence type="ECO:0000256" key="2">
    <source>
        <dbReference type="ARBA" id="ARBA00022701"/>
    </source>
</evidence>
<dbReference type="GO" id="GO:0005874">
    <property type="term" value="C:microtubule"/>
    <property type="evidence" value="ECO:0007669"/>
    <property type="project" value="UniProtKB-KW"/>
</dbReference>
<accession>A0A834ZN34</accession>
<keyword evidence="9" id="KW-0472">Membrane</keyword>
<dbReference type="Pfam" id="PF00225">
    <property type="entry name" value="Kinesin"/>
    <property type="match status" value="1"/>
</dbReference>
<dbReference type="InterPro" id="IPR036961">
    <property type="entry name" value="Kinesin_motor_dom_sf"/>
</dbReference>
<dbReference type="PROSITE" id="PS00411">
    <property type="entry name" value="KINESIN_MOTOR_1"/>
    <property type="match status" value="1"/>
</dbReference>
<keyword evidence="2" id="KW-0493">Microtubule</keyword>
<feature type="transmembrane region" description="Helical" evidence="9">
    <location>
        <begin position="116"/>
        <end position="139"/>
    </location>
</feature>
<feature type="region of interest" description="Disordered" evidence="8">
    <location>
        <begin position="576"/>
        <end position="614"/>
    </location>
</feature>
<keyword evidence="9" id="KW-1133">Transmembrane helix</keyword>
<dbReference type="InterPro" id="IPR027417">
    <property type="entry name" value="P-loop_NTPase"/>
</dbReference>
<proteinExistence type="inferred from homology"/>
<dbReference type="CDD" id="cd01374">
    <property type="entry name" value="KISc_CENP_E"/>
    <property type="match status" value="1"/>
</dbReference>
<evidence type="ECO:0000256" key="8">
    <source>
        <dbReference type="SAM" id="MobiDB-lite"/>
    </source>
</evidence>
<dbReference type="GO" id="GO:0007018">
    <property type="term" value="P:microtubule-based movement"/>
    <property type="evidence" value="ECO:0007669"/>
    <property type="project" value="InterPro"/>
</dbReference>
<evidence type="ECO:0000259" key="10">
    <source>
        <dbReference type="PROSITE" id="PS50067"/>
    </source>
</evidence>
<evidence type="ECO:0000256" key="7">
    <source>
        <dbReference type="SAM" id="Coils"/>
    </source>
</evidence>
<protein>
    <recommendedName>
        <fullName evidence="10">Kinesin motor domain-containing protein</fullName>
    </recommendedName>
</protein>
<dbReference type="PROSITE" id="PS50067">
    <property type="entry name" value="KINESIN_MOTOR_2"/>
    <property type="match status" value="1"/>
</dbReference>
<name>A0A834ZN34_TETSI</name>
<keyword evidence="5 6" id="KW-0505">Motor protein</keyword>
<feature type="transmembrane region" description="Helical" evidence="9">
    <location>
        <begin position="145"/>
        <end position="169"/>
    </location>
</feature>
<evidence type="ECO:0000256" key="3">
    <source>
        <dbReference type="ARBA" id="ARBA00022741"/>
    </source>
</evidence>
<dbReference type="InterPro" id="IPR027640">
    <property type="entry name" value="Kinesin-like_fam"/>
</dbReference>
<dbReference type="InterPro" id="IPR019821">
    <property type="entry name" value="Kinesin_motor_CS"/>
</dbReference>
<evidence type="ECO:0000256" key="5">
    <source>
        <dbReference type="ARBA" id="ARBA00023175"/>
    </source>
</evidence>
<keyword evidence="12" id="KW-1185">Reference proteome</keyword>
<dbReference type="OrthoDB" id="3176171at2759"/>
<dbReference type="SUPFAM" id="SSF52540">
    <property type="entry name" value="P-loop containing nucleoside triphosphate hydrolases"/>
    <property type="match status" value="1"/>
</dbReference>
<dbReference type="PANTHER" id="PTHR47968">
    <property type="entry name" value="CENTROMERE PROTEIN E"/>
    <property type="match status" value="1"/>
</dbReference>
<dbReference type="Proteomes" id="UP000655225">
    <property type="component" value="Unassembled WGS sequence"/>
</dbReference>
<feature type="compositionally biased region" description="Polar residues" evidence="8">
    <location>
        <begin position="604"/>
        <end position="614"/>
    </location>
</feature>
<dbReference type="Gene3D" id="3.40.850.10">
    <property type="entry name" value="Kinesin motor domain"/>
    <property type="match status" value="1"/>
</dbReference>
<dbReference type="InterPro" id="IPR021881">
    <property type="entry name" value="NACK_C"/>
</dbReference>
<keyword evidence="9" id="KW-0812">Transmembrane</keyword>
<dbReference type="FunFam" id="3.40.850.10:FF:000283">
    <property type="entry name" value="Putative inactive kinesin-like protein KIN-7B"/>
    <property type="match status" value="1"/>
</dbReference>
<dbReference type="AlphaFoldDB" id="A0A834ZN34"/>
<comment type="similarity">
    <text evidence="1">Belongs to the TRAFAC class myosin-kinesin ATPase superfamily. Kinesin family. KIN-7 subfamily.</text>
</comment>
<dbReference type="GO" id="GO:0008017">
    <property type="term" value="F:microtubule binding"/>
    <property type="evidence" value="ECO:0007669"/>
    <property type="project" value="InterPro"/>
</dbReference>
<keyword evidence="3 6" id="KW-0547">Nucleotide-binding</keyword>
<dbReference type="SMART" id="SM00129">
    <property type="entry name" value="KISc"/>
    <property type="match status" value="1"/>
</dbReference>
<dbReference type="Pfam" id="PF11995">
    <property type="entry name" value="DUF3490"/>
    <property type="match status" value="1"/>
</dbReference>
<evidence type="ECO:0000313" key="12">
    <source>
        <dbReference type="Proteomes" id="UP000655225"/>
    </source>
</evidence>
<dbReference type="PRINTS" id="PR00380">
    <property type="entry name" value="KINESINHEAVY"/>
</dbReference>
<feature type="binding site" evidence="6">
    <location>
        <begin position="206"/>
        <end position="213"/>
    </location>
    <ligand>
        <name>ATP</name>
        <dbReference type="ChEBI" id="CHEBI:30616"/>
    </ligand>
</feature>
<evidence type="ECO:0000256" key="4">
    <source>
        <dbReference type="ARBA" id="ARBA00022840"/>
    </source>
</evidence>
<feature type="region of interest" description="Disordered" evidence="8">
    <location>
        <begin position="854"/>
        <end position="874"/>
    </location>
</feature>
<organism evidence="11 12">
    <name type="scientific">Tetracentron sinense</name>
    <name type="common">Spur-leaf</name>
    <dbReference type="NCBI Taxonomy" id="13715"/>
    <lineage>
        <taxon>Eukaryota</taxon>
        <taxon>Viridiplantae</taxon>
        <taxon>Streptophyta</taxon>
        <taxon>Embryophyta</taxon>
        <taxon>Tracheophyta</taxon>
        <taxon>Spermatophyta</taxon>
        <taxon>Magnoliopsida</taxon>
        <taxon>Trochodendrales</taxon>
        <taxon>Trochodendraceae</taxon>
        <taxon>Tetracentron</taxon>
    </lineage>
</organism>
<evidence type="ECO:0000256" key="9">
    <source>
        <dbReference type="SAM" id="Phobius"/>
    </source>
</evidence>
<sequence length="1071" mass="121521">MGAIGGEELNQLMRWEKTQGSGANQEKILVSVRLRPLNAKEISRNDVSDWECINDNTIIFRNSLSERSLFPTAYTFGTEMLILSIFLWSVYVLFLGCKSANACMFLRYYQGSKSSFLLFTGRNWIYFLGGLAFPCNYHFFCVEVFWIKTILLISRLLHLFILLSIILGIDRVFRSECSTKQIYEEAAREVALSVVSGINSSIFAYGQTSSGKTYTMSGITEHTVADIYEYIQRHEERAFVLKFSAMEIYNEAVRDLLSADITPLRLLDDPERGTIIEKLTEEILRDWSHLQELLSICEAQRQIGETSLNETSSRSHQILRLTIESSASEFLGKDNSSTLTASVNFVDLAGSERASQALSAGTRLKEGCHINRSLLTLGTVIRKLSKGRNGHVPYRDSKLTRILQSSLGGNSRTAIICTMSPARSHVEQSRNTLLFASCAKEVTTNARVNIVMSDKALLKHLQRELARLESELRSPGPTPVKCDSAALLREKDLQIEKMGKDIKELTRQRDLAQSRVEDLLRVVGDDQASRLWVGHGHYPKLQVRDSWEDEYSITESSGAADPHCLDVGVRTFNTSQHSDRHSGCNSNEYSPQHPENSEGHFMSDGTSPRISISSSQFVRPDPCQGWKEMAQGNDADIDDHCREVRCIEMEESSMNRNVESKSLSPKENEGMLALIVVGNEETTDQELVSSLMKGDRQLSHVHTDFKYGALEQKLQEVQKTIDCLANPYSDEPSWLLAEDICSSRSLKLTRSRSCRASFMTSSSSPWFEMVEQNENTPPNGFERDFPGRPEGFQRNLSALNYGADFGKLLRKDSQASAGGTSIDEIKAQDEDITSIHSFVAGLKDMAKHQYEKQLPDGPVQETKPKGNESAKNVKDVGLDPMHDVLESPSNWPLEFEMQQRQIIELWNSCNVSLVHRTYFFLLFKGDSTDSIYMEVELRRLFFLKDTFSQGNQTLEDGRVLTPTSSLKALRREREMLSKKMLKRFSEEERESLYQKWDIELDTKQRRLQLAHRLWTDTKDMDHIRESAYIVAKLVGFLEPGQALKEMFGLSFTPRRISRRSFSWKNSMSSLL</sequence>